<evidence type="ECO:0000256" key="2">
    <source>
        <dbReference type="SAM" id="Phobius"/>
    </source>
</evidence>
<name>A0ABU9B304_9BACT</name>
<feature type="transmembrane region" description="Helical" evidence="2">
    <location>
        <begin position="331"/>
        <end position="354"/>
    </location>
</feature>
<reference evidence="3 4" key="1">
    <citation type="submission" date="2024-04" db="EMBL/GenBank/DDBJ databases">
        <title>Luteolibacter sp. isolated from soil.</title>
        <authorList>
            <person name="An J."/>
        </authorList>
    </citation>
    <scope>NUCLEOTIDE SEQUENCE [LARGE SCALE GENOMIC DNA]</scope>
    <source>
        <strain evidence="3 4">Y139</strain>
    </source>
</reference>
<feature type="transmembrane region" description="Helical" evidence="2">
    <location>
        <begin position="216"/>
        <end position="246"/>
    </location>
</feature>
<feature type="transmembrane region" description="Helical" evidence="2">
    <location>
        <begin position="130"/>
        <end position="149"/>
    </location>
</feature>
<feature type="transmembrane region" description="Helical" evidence="2">
    <location>
        <begin position="183"/>
        <end position="204"/>
    </location>
</feature>
<evidence type="ECO:0000313" key="3">
    <source>
        <dbReference type="EMBL" id="MEK7954404.1"/>
    </source>
</evidence>
<feature type="transmembrane region" description="Helical" evidence="2">
    <location>
        <begin position="105"/>
        <end position="123"/>
    </location>
</feature>
<proteinExistence type="predicted"/>
<gene>
    <name evidence="3" type="ORF">WKV53_28055</name>
</gene>
<dbReference type="EMBL" id="JBBUKT010000019">
    <property type="protein sequence ID" value="MEK7954404.1"/>
    <property type="molecule type" value="Genomic_DNA"/>
</dbReference>
<keyword evidence="2" id="KW-0812">Transmembrane</keyword>
<feature type="transmembrane region" description="Helical" evidence="2">
    <location>
        <begin position="76"/>
        <end position="93"/>
    </location>
</feature>
<keyword evidence="2" id="KW-0472">Membrane</keyword>
<protein>
    <recommendedName>
        <fullName evidence="5">O-antigen ligase domain-containing protein</fullName>
    </recommendedName>
</protein>
<evidence type="ECO:0008006" key="5">
    <source>
        <dbReference type="Google" id="ProtNLM"/>
    </source>
</evidence>
<feature type="transmembrane region" description="Helical" evidence="2">
    <location>
        <begin position="374"/>
        <end position="396"/>
    </location>
</feature>
<feature type="transmembrane region" description="Helical" evidence="2">
    <location>
        <begin position="401"/>
        <end position="418"/>
    </location>
</feature>
<keyword evidence="2" id="KW-1133">Transmembrane helix</keyword>
<evidence type="ECO:0000313" key="4">
    <source>
        <dbReference type="Proteomes" id="UP001371305"/>
    </source>
</evidence>
<accession>A0ABU9B304</accession>
<sequence>MSALGIIFFLVTAFALLTVDRKWALVPFLIGIIYMTHGQRFELAGVGLPIFRLLLAVGFFRILIKGEGIEGGANTIDKLLIAFFGWMFFASFFHESGADEAGPQFIIGQAAEIGICYLLVRCYCRNLEELYSIVGVLGLLLVPIALEMLQEKYTGKNLFSSLFGGVKVDVVMRDGDLRARGPFRHAILAGTVGAGLIPLLIGLWRTNPRAAATGIIACLTMVFACSSSTPLLGLACGLGSMCLWWFRPWMPLVRWSIPVGYLALTLLMKQPAYFIIAKLSRGGSTGWHRSRLIDAFVKHFDEWWLIGTDHTRSWMPSGLPGKADHTDITNYYLGFGVKGGIIAVLLLSAMIWVAFKWVGNILDARPDLENRDRFMIWCMGASLAAHAASSISVAYYDQSYVFFWFSIASIASMAAMIYEPAEEPEGVPDGNNPGPYSYGVPR</sequence>
<comment type="caution">
    <text evidence="3">The sequence shown here is derived from an EMBL/GenBank/DDBJ whole genome shotgun (WGS) entry which is preliminary data.</text>
</comment>
<feature type="transmembrane region" description="Helical" evidence="2">
    <location>
        <begin position="43"/>
        <end position="64"/>
    </location>
</feature>
<feature type="transmembrane region" description="Helical" evidence="2">
    <location>
        <begin position="252"/>
        <end position="268"/>
    </location>
</feature>
<dbReference type="RefSeq" id="WP_341408174.1">
    <property type="nucleotide sequence ID" value="NZ_JBBUKT010000019.1"/>
</dbReference>
<feature type="region of interest" description="Disordered" evidence="1">
    <location>
        <begin position="423"/>
        <end position="442"/>
    </location>
</feature>
<organism evidence="3 4">
    <name type="scientific">Luteolibacter soli</name>
    <dbReference type="NCBI Taxonomy" id="3135280"/>
    <lineage>
        <taxon>Bacteria</taxon>
        <taxon>Pseudomonadati</taxon>
        <taxon>Verrucomicrobiota</taxon>
        <taxon>Verrucomicrobiia</taxon>
        <taxon>Verrucomicrobiales</taxon>
        <taxon>Verrucomicrobiaceae</taxon>
        <taxon>Luteolibacter</taxon>
    </lineage>
</organism>
<dbReference type="Proteomes" id="UP001371305">
    <property type="component" value="Unassembled WGS sequence"/>
</dbReference>
<keyword evidence="4" id="KW-1185">Reference proteome</keyword>
<evidence type="ECO:0000256" key="1">
    <source>
        <dbReference type="SAM" id="MobiDB-lite"/>
    </source>
</evidence>